<dbReference type="GO" id="GO:0000149">
    <property type="term" value="F:SNARE binding"/>
    <property type="evidence" value="ECO:0007669"/>
    <property type="project" value="TreeGrafter"/>
</dbReference>
<dbReference type="GO" id="GO:0006887">
    <property type="term" value="P:exocytosis"/>
    <property type="evidence" value="ECO:0007669"/>
    <property type="project" value="InterPro"/>
</dbReference>
<evidence type="ECO:0000313" key="1">
    <source>
        <dbReference type="EMBL" id="NWI83300.1"/>
    </source>
</evidence>
<dbReference type="AlphaFoldDB" id="A0A851EQH1"/>
<dbReference type="PANTHER" id="PTHR21292:SF13">
    <property type="entry name" value="EXOCYST COMPLEX COMPONENT 3"/>
    <property type="match status" value="1"/>
</dbReference>
<accession>A0A851EQH1</accession>
<evidence type="ECO:0000313" key="2">
    <source>
        <dbReference type="Proteomes" id="UP000604080"/>
    </source>
</evidence>
<name>A0A851EQH1_9CORV</name>
<protein>
    <submittedName>
        <fullName evidence="1">EXOC3 protein</fullName>
    </submittedName>
</protein>
<gene>
    <name evidence="1" type="primary">Exoc3_1</name>
    <name evidence="1" type="ORF">DRYGAM_R05303</name>
</gene>
<reference evidence="1" key="1">
    <citation type="submission" date="2019-10" db="EMBL/GenBank/DDBJ databases">
        <title>Bird 10,000 Genomes (B10K) Project - Family phase.</title>
        <authorList>
            <person name="Zhang G."/>
        </authorList>
    </citation>
    <scope>NUCLEOTIDE SEQUENCE</scope>
    <source>
        <strain evidence="1">B10K-DU-002-56</strain>
        <tissue evidence="1">Muscle</tissue>
    </source>
</reference>
<dbReference type="Pfam" id="PF06046">
    <property type="entry name" value="Sec6"/>
    <property type="match status" value="1"/>
</dbReference>
<feature type="non-terminal residue" evidence="1">
    <location>
        <position position="1"/>
    </location>
</feature>
<keyword evidence="2" id="KW-1185">Reference proteome</keyword>
<dbReference type="GO" id="GO:0000145">
    <property type="term" value="C:exocyst"/>
    <property type="evidence" value="ECO:0007669"/>
    <property type="project" value="InterPro"/>
</dbReference>
<proteinExistence type="predicted"/>
<dbReference type="PANTHER" id="PTHR21292">
    <property type="entry name" value="EXOCYST COMPLEX COMPONENT SEC6-RELATED"/>
    <property type="match status" value="1"/>
</dbReference>
<dbReference type="GO" id="GO:0051601">
    <property type="term" value="P:exocyst localization"/>
    <property type="evidence" value="ECO:0007669"/>
    <property type="project" value="TreeGrafter"/>
</dbReference>
<feature type="non-terminal residue" evidence="1">
    <location>
        <position position="393"/>
    </location>
</feature>
<sequence>SAMEETDREAVATAVQRVAGMLQRPDQLDKVEQYRRREARKKASVEARLKVQSWINLSVCDCQVMLRALNLTGNEELRKNHLHIPCREVAVFEYVKILSFKLFRKNSYSRSPDFFLVLLLSFPEIVRETHDLIERGELLQAHRKLMDLECSRDNLMYEQYRMDSKNTHDMNLIHTYFGDMQKLSEELAKQLWMVVQRSLVTVRRDPTLLVSVVRIIEREEKIDRRMLDRKKQTGFIPPGRPKKWKEKMFNILERTVSTRIEGTQADTRESDKMWLVRHLEIIRKYVLDDLLVAKTLLDQCFPPHYDIFNRLLNMYHQALATRMQELAAEDLEANEIVSLLTWVLNTYTSAEMMGNSELSPEVDVNSLDDLISQNVVDQLLSKYMSTLTVSSYG</sequence>
<dbReference type="EMBL" id="WEIT01038590">
    <property type="protein sequence ID" value="NWI83300.1"/>
    <property type="molecule type" value="Genomic_DNA"/>
</dbReference>
<dbReference type="InterPro" id="IPR010326">
    <property type="entry name" value="EXOC3/Sec6"/>
</dbReference>
<dbReference type="Proteomes" id="UP000604080">
    <property type="component" value="Unassembled WGS sequence"/>
</dbReference>
<organism evidence="1 2">
    <name type="scientific">Dryoscopus gambensis</name>
    <dbReference type="NCBI Taxonomy" id="85069"/>
    <lineage>
        <taxon>Eukaryota</taxon>
        <taxon>Metazoa</taxon>
        <taxon>Chordata</taxon>
        <taxon>Craniata</taxon>
        <taxon>Vertebrata</taxon>
        <taxon>Euteleostomi</taxon>
        <taxon>Archelosauria</taxon>
        <taxon>Archosauria</taxon>
        <taxon>Dinosauria</taxon>
        <taxon>Saurischia</taxon>
        <taxon>Theropoda</taxon>
        <taxon>Coelurosauria</taxon>
        <taxon>Aves</taxon>
        <taxon>Neognathae</taxon>
        <taxon>Neoaves</taxon>
        <taxon>Telluraves</taxon>
        <taxon>Australaves</taxon>
        <taxon>Passeriformes</taxon>
        <taxon>Corvoidea</taxon>
        <taxon>Malaconotidae</taxon>
        <taxon>Dryoscopus</taxon>
    </lineage>
</organism>
<comment type="caution">
    <text evidence="1">The sequence shown here is derived from an EMBL/GenBank/DDBJ whole genome shotgun (WGS) entry which is preliminary data.</text>
</comment>